<dbReference type="PANTHER" id="PTHR24060">
    <property type="entry name" value="METABOTROPIC GLUTAMATE RECEPTOR"/>
    <property type="match status" value="1"/>
</dbReference>
<dbReference type="Gene3D" id="3.40.50.2300">
    <property type="match status" value="3"/>
</dbReference>
<feature type="compositionally biased region" description="Polar residues" evidence="12">
    <location>
        <begin position="676"/>
        <end position="689"/>
    </location>
</feature>
<dbReference type="InterPro" id="IPR000162">
    <property type="entry name" value="GPCR_3_mtglu_rcpt"/>
</dbReference>
<sequence length="916" mass="102481">MRVVPSDYYQAQVMVDIVRSHNWTYVSAVNTDENYGQSGIQAFRELAERANVCIGKEDSVLSNAEDEVFDGVLLNLDRDPNARVVVCFCEGMTVRNLLAAVRRLNLTGRFLFLGSDGWADRSDVVDGYESEARGSISIRIHSPYVADFDEYYFGLNPFNNSRNPWFREFWEARFNCEMPGNSGGGSPRKKPACTGKEKLTEKYKQEPKMSFVIKAIYTMAYGLHRMVEDVCGGHGKGLCPELFPFNGSLFKNYLLNVSFPYGDGDTVEFDKKGDPPGRYNIMNFQRLPNGSYDYVHVGDWKNGTLRIKGELQYAHNKPGEMIESVCSKPCAPGHYRNFRTGGQEQKCCWACVPCDRNEILVDAVTCKACSAGFWPNANKTACDEIPVRFTQWGDTEAIIAIAFSCLGFISTSFAAIVFIKYNDTPVVKSSTRELSYLILAGMTLSHATTFPVLAKPSAFSCTLSRLLPGLSFAMIYASVLTKTNRIARILAGSKKRFPTRKPRFMSAAAQVLITCVLIGIEVGVSSAMLALEPAAPTLQYPSADRVILACNTTPLGVLAPLAFDFFLIALCTLYALKTRNVPENFNEAKFIGFAMYTTCVIWIAFVPIYFGSDSKVITMCVCVTLSAMVTLVFLFFPKLYIILLRPERNNRALFTTSKSIRCHIGSRVASAVLSNKAGSNSHSSLQESSPKSRDRTVADSPKNRVHPEWNARPRGRDDSRPGTGRFVGEKIEKRTLSCQTDTELVKTLLRLHSNLLESDAKEPEKPKDWRTPDKRHELSDWATLSAAALLQTINLRSRRLDRRPRLRKSKTGAKQPQIVEESITDESDNEHSGKYKQITISLGDAADSESNSTASPVSWPFEVGAVRGRRVNRSREVFSAERFAKTFIPLPKTARWNNFQHLVFINFPFVSFYINK</sequence>
<keyword evidence="4 13" id="KW-0812">Transmembrane</keyword>
<dbReference type="FunFam" id="2.10.50.30:FF:000001">
    <property type="entry name" value="metabotropic glutamate receptor 1"/>
    <property type="match status" value="1"/>
</dbReference>
<feature type="transmembrane region" description="Helical" evidence="13">
    <location>
        <begin position="555"/>
        <end position="576"/>
    </location>
</feature>
<dbReference type="InterPro" id="IPR038550">
    <property type="entry name" value="GPCR_3_9-Cys_sf"/>
</dbReference>
<dbReference type="FunFam" id="3.40.50.2300:FF:000145">
    <property type="entry name" value="Glutamate receptor, metabotropic"/>
    <property type="match status" value="1"/>
</dbReference>
<name>A0AAW2I4C0_9NEOP</name>
<comment type="function">
    <text evidence="11">G-protein coupled receptor for glutamate. Ligand binding causes a conformation change that triggers signaling via guanine nucleotide-binding proteins (G proteins) and modulates the activity of down-stream effectors.</text>
</comment>
<keyword evidence="7 13" id="KW-0472">Membrane</keyword>
<keyword evidence="8" id="KW-0675">Receptor</keyword>
<evidence type="ECO:0000256" key="1">
    <source>
        <dbReference type="ARBA" id="ARBA00004651"/>
    </source>
</evidence>
<dbReference type="Gene3D" id="2.10.50.30">
    <property type="entry name" value="GPCR, family 3, nine cysteines domain"/>
    <property type="match status" value="1"/>
</dbReference>
<protein>
    <recommendedName>
        <fullName evidence="14">G-protein coupled receptors family 3 profile domain-containing protein</fullName>
    </recommendedName>
</protein>
<dbReference type="GO" id="GO:0004930">
    <property type="term" value="F:G protein-coupled receptor activity"/>
    <property type="evidence" value="ECO:0007669"/>
    <property type="project" value="UniProtKB-KW"/>
</dbReference>
<dbReference type="InterPro" id="IPR017978">
    <property type="entry name" value="GPCR_3_C"/>
</dbReference>
<comment type="subcellular location">
    <subcellularLocation>
        <location evidence="1">Cell membrane</location>
        <topology evidence="1">Multi-pass membrane protein</topology>
    </subcellularLocation>
</comment>
<feature type="transmembrane region" description="Helical" evidence="13">
    <location>
        <begin position="434"/>
        <end position="454"/>
    </location>
</feature>
<evidence type="ECO:0000259" key="14">
    <source>
        <dbReference type="PROSITE" id="PS50259"/>
    </source>
</evidence>
<keyword evidence="5 13" id="KW-1133">Transmembrane helix</keyword>
<keyword evidence="3" id="KW-1003">Cell membrane</keyword>
<evidence type="ECO:0000256" key="8">
    <source>
        <dbReference type="ARBA" id="ARBA00023170"/>
    </source>
</evidence>
<dbReference type="PROSITE" id="PS50259">
    <property type="entry name" value="G_PROTEIN_RECEP_F3_4"/>
    <property type="match status" value="1"/>
</dbReference>
<reference evidence="15" key="1">
    <citation type="journal article" date="2024" name="Gigascience">
        <title>Chromosome-level genome of the poultry shaft louse Menopon gallinae provides insight into the host-switching and adaptive evolution of parasitic lice.</title>
        <authorList>
            <person name="Xu Y."/>
            <person name="Ma L."/>
            <person name="Liu S."/>
            <person name="Liang Y."/>
            <person name="Liu Q."/>
            <person name="He Z."/>
            <person name="Tian L."/>
            <person name="Duan Y."/>
            <person name="Cai W."/>
            <person name="Li H."/>
            <person name="Song F."/>
        </authorList>
    </citation>
    <scope>NUCLEOTIDE SEQUENCE</scope>
    <source>
        <strain evidence="15">Cailab_2023a</strain>
    </source>
</reference>
<evidence type="ECO:0000256" key="13">
    <source>
        <dbReference type="SAM" id="Phobius"/>
    </source>
</evidence>
<dbReference type="SUPFAM" id="SSF53822">
    <property type="entry name" value="Periplasmic binding protein-like I"/>
    <property type="match status" value="1"/>
</dbReference>
<dbReference type="InterPro" id="IPR001828">
    <property type="entry name" value="ANF_lig-bd_rcpt"/>
</dbReference>
<keyword evidence="10" id="KW-0807">Transducer</keyword>
<evidence type="ECO:0000256" key="12">
    <source>
        <dbReference type="SAM" id="MobiDB-lite"/>
    </source>
</evidence>
<evidence type="ECO:0000256" key="4">
    <source>
        <dbReference type="ARBA" id="ARBA00022692"/>
    </source>
</evidence>
<dbReference type="PRINTS" id="PR00593">
    <property type="entry name" value="MTABOTROPICR"/>
</dbReference>
<dbReference type="EMBL" id="JARGDH010000002">
    <property type="protein sequence ID" value="KAL0276532.1"/>
    <property type="molecule type" value="Genomic_DNA"/>
</dbReference>
<dbReference type="Pfam" id="PF01094">
    <property type="entry name" value="ANF_receptor"/>
    <property type="match status" value="1"/>
</dbReference>
<feature type="transmembrane region" description="Helical" evidence="13">
    <location>
        <begin position="504"/>
        <end position="531"/>
    </location>
</feature>
<comment type="similarity">
    <text evidence="2">Belongs to the G-protein coupled receptor 3 family.</text>
</comment>
<evidence type="ECO:0000313" key="15">
    <source>
        <dbReference type="EMBL" id="KAL0276532.1"/>
    </source>
</evidence>
<evidence type="ECO:0000256" key="9">
    <source>
        <dbReference type="ARBA" id="ARBA00023180"/>
    </source>
</evidence>
<feature type="compositionally biased region" description="Basic and acidic residues" evidence="12">
    <location>
        <begin position="690"/>
        <end position="720"/>
    </location>
</feature>
<dbReference type="CDD" id="cd15285">
    <property type="entry name" value="7tmC_mGluR_group1"/>
    <property type="match status" value="1"/>
</dbReference>
<feature type="transmembrane region" description="Helical" evidence="13">
    <location>
        <begin position="466"/>
        <end position="483"/>
    </location>
</feature>
<evidence type="ECO:0000256" key="2">
    <source>
        <dbReference type="ARBA" id="ARBA00007242"/>
    </source>
</evidence>
<accession>A0AAW2I4C0</accession>
<evidence type="ECO:0000256" key="7">
    <source>
        <dbReference type="ARBA" id="ARBA00023136"/>
    </source>
</evidence>
<dbReference type="Pfam" id="PF07562">
    <property type="entry name" value="NCD3G"/>
    <property type="match status" value="1"/>
</dbReference>
<dbReference type="Pfam" id="PF00003">
    <property type="entry name" value="7tm_3"/>
    <property type="match status" value="1"/>
</dbReference>
<evidence type="ECO:0000256" key="10">
    <source>
        <dbReference type="ARBA" id="ARBA00023224"/>
    </source>
</evidence>
<gene>
    <name evidence="15" type="ORF">PYX00_004087</name>
</gene>
<dbReference type="InterPro" id="IPR028082">
    <property type="entry name" value="Peripla_BP_I"/>
</dbReference>
<feature type="transmembrane region" description="Helical" evidence="13">
    <location>
        <begin position="588"/>
        <end position="610"/>
    </location>
</feature>
<organism evidence="15">
    <name type="scientific">Menopon gallinae</name>
    <name type="common">poultry shaft louse</name>
    <dbReference type="NCBI Taxonomy" id="328185"/>
    <lineage>
        <taxon>Eukaryota</taxon>
        <taxon>Metazoa</taxon>
        <taxon>Ecdysozoa</taxon>
        <taxon>Arthropoda</taxon>
        <taxon>Hexapoda</taxon>
        <taxon>Insecta</taxon>
        <taxon>Pterygota</taxon>
        <taxon>Neoptera</taxon>
        <taxon>Paraneoptera</taxon>
        <taxon>Psocodea</taxon>
        <taxon>Troctomorpha</taxon>
        <taxon>Phthiraptera</taxon>
        <taxon>Amblycera</taxon>
        <taxon>Menoponidae</taxon>
        <taxon>Menopon</taxon>
    </lineage>
</organism>
<evidence type="ECO:0000256" key="3">
    <source>
        <dbReference type="ARBA" id="ARBA00022475"/>
    </source>
</evidence>
<dbReference type="PRINTS" id="PR00248">
    <property type="entry name" value="GPCRMGR"/>
</dbReference>
<feature type="transmembrane region" description="Helical" evidence="13">
    <location>
        <begin position="616"/>
        <end position="636"/>
    </location>
</feature>
<evidence type="ECO:0000256" key="11">
    <source>
        <dbReference type="ARBA" id="ARBA00054813"/>
    </source>
</evidence>
<keyword evidence="9" id="KW-0325">Glycoprotein</keyword>
<comment type="caution">
    <text evidence="15">The sequence shown here is derived from an EMBL/GenBank/DDBJ whole genome shotgun (WGS) entry which is preliminary data.</text>
</comment>
<feature type="domain" description="G-protein coupled receptors family 3 profile" evidence="14">
    <location>
        <begin position="396"/>
        <end position="658"/>
    </location>
</feature>
<feature type="transmembrane region" description="Helical" evidence="13">
    <location>
        <begin position="397"/>
        <end position="422"/>
    </location>
</feature>
<proteinExistence type="inferred from homology"/>
<dbReference type="AlphaFoldDB" id="A0AAW2I4C0"/>
<dbReference type="GO" id="GO:0005886">
    <property type="term" value="C:plasma membrane"/>
    <property type="evidence" value="ECO:0007669"/>
    <property type="project" value="UniProtKB-SubCell"/>
</dbReference>
<evidence type="ECO:0000256" key="5">
    <source>
        <dbReference type="ARBA" id="ARBA00022989"/>
    </source>
</evidence>
<dbReference type="InterPro" id="IPR050726">
    <property type="entry name" value="mGluR"/>
</dbReference>
<evidence type="ECO:0000256" key="6">
    <source>
        <dbReference type="ARBA" id="ARBA00023040"/>
    </source>
</evidence>
<keyword evidence="6" id="KW-0297">G-protein coupled receptor</keyword>
<feature type="region of interest" description="Disordered" evidence="12">
    <location>
        <begin position="676"/>
        <end position="728"/>
    </location>
</feature>
<dbReference type="InterPro" id="IPR000337">
    <property type="entry name" value="GPCR_3"/>
</dbReference>
<dbReference type="InterPro" id="IPR011500">
    <property type="entry name" value="GPCR_3_9-Cys_dom"/>
</dbReference>